<dbReference type="Proteomes" id="UP000232163">
    <property type="component" value="Unassembled WGS sequence"/>
</dbReference>
<evidence type="ECO:0000313" key="1">
    <source>
        <dbReference type="EMBL" id="PIO43601.1"/>
    </source>
</evidence>
<proteinExistence type="predicted"/>
<dbReference type="AlphaFoldDB" id="A0A2N9VVT3"/>
<reference evidence="2" key="1">
    <citation type="journal article" date="2017" name="Int J Environ Stud">
        <title>Does the Miocene-Pliocene relict legume Oxytropis triphylla form nitrogen-fixing nodules with a combination of bacterial strains?</title>
        <authorList>
            <person name="Safronova V."/>
            <person name="Belimov A."/>
            <person name="Sazanova A."/>
            <person name="Kuznetsova I."/>
            <person name="Popova J."/>
            <person name="Andronov E."/>
            <person name="Verkhozina A."/>
            <person name="Tikhonovich I."/>
        </authorList>
    </citation>
    <scope>NUCLEOTIDE SEQUENCE [LARGE SCALE GENOMIC DNA]</scope>
    <source>
        <strain evidence="2">Tri-38</strain>
    </source>
</reference>
<name>A0A2N9VVT3_9HYPH</name>
<comment type="caution">
    <text evidence="1">The sequence shown here is derived from an EMBL/GenBank/DDBJ whole genome shotgun (WGS) entry which is preliminary data.</text>
</comment>
<protein>
    <submittedName>
        <fullName evidence="1">Uncharacterized protein</fullName>
    </submittedName>
</protein>
<dbReference type="OrthoDB" id="8371972at2"/>
<dbReference type="EMBL" id="MZMT01000037">
    <property type="protein sequence ID" value="PIO43601.1"/>
    <property type="molecule type" value="Genomic_DNA"/>
</dbReference>
<organism evidence="1 2">
    <name type="scientific">Phyllobacterium zundukense</name>
    <dbReference type="NCBI Taxonomy" id="1867719"/>
    <lineage>
        <taxon>Bacteria</taxon>
        <taxon>Pseudomonadati</taxon>
        <taxon>Pseudomonadota</taxon>
        <taxon>Alphaproteobacteria</taxon>
        <taxon>Hyphomicrobiales</taxon>
        <taxon>Phyllobacteriaceae</taxon>
        <taxon>Phyllobacterium</taxon>
    </lineage>
</organism>
<evidence type="ECO:0000313" key="2">
    <source>
        <dbReference type="Proteomes" id="UP000232163"/>
    </source>
</evidence>
<gene>
    <name evidence="1" type="ORF">B5P45_16945</name>
</gene>
<sequence>MSEATQEFIQELLRRFHHRVDKADSGIRDLRNETGALRLLIQACQSDINNIYTMMHQHDDRLDRIENRLELRELAEAQARFEPHP</sequence>
<dbReference type="KEGG" id="pht:BLM14_06560"/>
<dbReference type="RefSeq" id="WP_099998660.1">
    <property type="nucleotide sequence ID" value="NZ_CP017940.1"/>
</dbReference>
<keyword evidence="2" id="KW-1185">Reference proteome</keyword>
<accession>A0A2N9VVT3</accession>